<dbReference type="EMBL" id="JBIMZQ010000006">
    <property type="protein sequence ID" value="KAL3670970.1"/>
    <property type="molecule type" value="Genomic_DNA"/>
</dbReference>
<dbReference type="Proteomes" id="UP001632037">
    <property type="component" value="Unassembled WGS sequence"/>
</dbReference>
<keyword evidence="2" id="KW-1185">Reference proteome</keyword>
<dbReference type="AlphaFoldDB" id="A0ABD3FZ74"/>
<sequence>MSPPSEGLRTPHPADSVLGRFVLNLDDAIYCELASRMGNLYLKVDEVFAKVESKRFITDVVEVQMDPKTGIPFIELRATLRVLLSVKEVSVMVQSGKSYDPNRFHVVTKPGLKKESQVELHDPSMTMTINLMSLARMYDDNNRSLSFWTSLVCDHPLNPSVRFREQGWIMGSASPSSPQDSSVVQVCYRLSPDLQPGSVYSNLHHDTATMTAFVLQNLGAVMRKKFLGMEILYSNESIRSRLTQRPQR</sequence>
<evidence type="ECO:0000313" key="2">
    <source>
        <dbReference type="Proteomes" id="UP001632037"/>
    </source>
</evidence>
<reference evidence="1 2" key="1">
    <citation type="submission" date="2024-09" db="EMBL/GenBank/DDBJ databases">
        <title>Genome sequencing and assembly of Phytophthora oleae, isolate VK10A, causative agent of rot of olive drupes.</title>
        <authorList>
            <person name="Conti Taguali S."/>
            <person name="Riolo M."/>
            <person name="La Spada F."/>
            <person name="Cacciola S.O."/>
            <person name="Dionisio G."/>
        </authorList>
    </citation>
    <scope>NUCLEOTIDE SEQUENCE [LARGE SCALE GENOMIC DNA]</scope>
    <source>
        <strain evidence="1 2">VK10A</strain>
    </source>
</reference>
<evidence type="ECO:0000313" key="1">
    <source>
        <dbReference type="EMBL" id="KAL3670970.1"/>
    </source>
</evidence>
<name>A0ABD3FZ74_9STRA</name>
<gene>
    <name evidence="1" type="ORF">V7S43_004155</name>
</gene>
<evidence type="ECO:0008006" key="3">
    <source>
        <dbReference type="Google" id="ProtNLM"/>
    </source>
</evidence>
<protein>
    <recommendedName>
        <fullName evidence="3">START domain-containing protein</fullName>
    </recommendedName>
</protein>
<proteinExistence type="predicted"/>
<comment type="caution">
    <text evidence="1">The sequence shown here is derived from an EMBL/GenBank/DDBJ whole genome shotgun (WGS) entry which is preliminary data.</text>
</comment>
<organism evidence="1 2">
    <name type="scientific">Phytophthora oleae</name>
    <dbReference type="NCBI Taxonomy" id="2107226"/>
    <lineage>
        <taxon>Eukaryota</taxon>
        <taxon>Sar</taxon>
        <taxon>Stramenopiles</taxon>
        <taxon>Oomycota</taxon>
        <taxon>Peronosporomycetes</taxon>
        <taxon>Peronosporales</taxon>
        <taxon>Peronosporaceae</taxon>
        <taxon>Phytophthora</taxon>
    </lineage>
</organism>
<accession>A0ABD3FZ74</accession>